<dbReference type="EMBL" id="BMPI01000084">
    <property type="protein sequence ID" value="GGM80684.1"/>
    <property type="molecule type" value="Genomic_DNA"/>
</dbReference>
<dbReference type="PANTHER" id="PTHR14859:SF1">
    <property type="entry name" value="PGAP2-INTERACTING PROTEIN"/>
    <property type="match status" value="1"/>
</dbReference>
<evidence type="ECO:0000259" key="2">
    <source>
        <dbReference type="Pfam" id="PF03372"/>
    </source>
</evidence>
<protein>
    <recommendedName>
        <fullName evidence="2">Endonuclease/exonuclease/phosphatase domain-containing protein</fullName>
    </recommendedName>
</protein>
<dbReference type="SUPFAM" id="SSF56219">
    <property type="entry name" value="DNase I-like"/>
    <property type="match status" value="1"/>
</dbReference>
<feature type="transmembrane region" description="Helical" evidence="1">
    <location>
        <begin position="217"/>
        <end position="235"/>
    </location>
</feature>
<dbReference type="AlphaFoldDB" id="A0A917X5H4"/>
<evidence type="ECO:0000313" key="3">
    <source>
        <dbReference type="EMBL" id="GGM80684.1"/>
    </source>
</evidence>
<feature type="transmembrane region" description="Helical" evidence="1">
    <location>
        <begin position="147"/>
        <end position="167"/>
    </location>
</feature>
<feature type="transmembrane region" description="Helical" evidence="1">
    <location>
        <begin position="359"/>
        <end position="381"/>
    </location>
</feature>
<dbReference type="Pfam" id="PF03372">
    <property type="entry name" value="Exo_endo_phos"/>
    <property type="match status" value="1"/>
</dbReference>
<keyword evidence="1" id="KW-0812">Transmembrane</keyword>
<gene>
    <name evidence="3" type="ORF">GCM10007977_097710</name>
</gene>
<organism evidence="3 4">
    <name type="scientific">Dactylosporangium sucinum</name>
    <dbReference type="NCBI Taxonomy" id="1424081"/>
    <lineage>
        <taxon>Bacteria</taxon>
        <taxon>Bacillati</taxon>
        <taxon>Actinomycetota</taxon>
        <taxon>Actinomycetes</taxon>
        <taxon>Micromonosporales</taxon>
        <taxon>Micromonosporaceae</taxon>
        <taxon>Dactylosporangium</taxon>
    </lineage>
</organism>
<feature type="transmembrane region" description="Helical" evidence="1">
    <location>
        <begin position="269"/>
        <end position="291"/>
    </location>
</feature>
<reference evidence="3" key="2">
    <citation type="submission" date="2020-09" db="EMBL/GenBank/DDBJ databases">
        <authorList>
            <person name="Sun Q."/>
            <person name="Ohkuma M."/>
        </authorList>
    </citation>
    <scope>NUCLEOTIDE SEQUENCE</scope>
    <source>
        <strain evidence="3">JCM 19831</strain>
    </source>
</reference>
<feature type="transmembrane region" description="Helical" evidence="1">
    <location>
        <begin position="71"/>
        <end position="89"/>
    </location>
</feature>
<feature type="transmembrane region" description="Helical" evidence="1">
    <location>
        <begin position="303"/>
        <end position="321"/>
    </location>
</feature>
<sequence length="619" mass="64614">MTPPSRSSFARTDTLALAAGILLLVDLLRVWLPSIITIFGQAASTPAELMGAFAFAWFAVPFALVRFARRVSFVAAAGLATARLALVFVHGGQPQLYVASAGLFCGLVWLAATAARGGSAVPGVPLGLAAAALQHAALDTVDLSWRAWWWAAPVVLIEALIFLWYCWKPAPDPSHGGGWLLAGPAMLLTGMFVLSPPVVAMGFGGLHDRVVGQPPPFVPQVVFGLAVLAFLISSLSVRSNWSAVERWGRAGFLLLGTLLAAWPEPATGSWAATAVVPIFLASILGSALAAARRPAPRPSGYPVLTGMLIFAVGAIGYYAAFDIGYPNFWVPVAVASVPAWFLIRGPAETSAAPADSPALSFRVAAIAAVVCLAVPLAGVSFRPAPAGAASAGGLRLVAYNIRMGFGLDGTFRPDTAAKAIAEQHPDVVVLSEVDRAWLLNGGHDDLQALSRRLGLRYLFAPAADQYWGDAVMTNLPVVRSESIRLSRAGAPTGAQALGVLVEYGDRRLAVVSTHIQPPPDAEPLVQVGEIAEFATRFAEGNPAVIAGDLNIEPGGPALRAFADAGWADGFARFRPVRTFPADAPAKEIDHMLVNGLTCTAVTVGTAVTSDHALIAATLT</sequence>
<feature type="transmembrane region" description="Helical" evidence="1">
    <location>
        <begin position="327"/>
        <end position="347"/>
    </location>
</feature>
<feature type="transmembrane region" description="Helical" evidence="1">
    <location>
        <begin position="179"/>
        <end position="205"/>
    </location>
</feature>
<dbReference type="InterPro" id="IPR005135">
    <property type="entry name" value="Endo/exonuclease/phosphatase"/>
</dbReference>
<dbReference type="InterPro" id="IPR036691">
    <property type="entry name" value="Endo/exonu/phosph_ase_sf"/>
</dbReference>
<proteinExistence type="predicted"/>
<dbReference type="GO" id="GO:0003824">
    <property type="term" value="F:catalytic activity"/>
    <property type="evidence" value="ECO:0007669"/>
    <property type="project" value="InterPro"/>
</dbReference>
<feature type="transmembrane region" description="Helical" evidence="1">
    <location>
        <begin position="96"/>
        <end position="115"/>
    </location>
</feature>
<accession>A0A917X5H4</accession>
<dbReference type="GO" id="GO:0016020">
    <property type="term" value="C:membrane"/>
    <property type="evidence" value="ECO:0007669"/>
    <property type="project" value="GOC"/>
</dbReference>
<feature type="transmembrane region" description="Helical" evidence="1">
    <location>
        <begin position="15"/>
        <end position="40"/>
    </location>
</feature>
<evidence type="ECO:0000313" key="4">
    <source>
        <dbReference type="Proteomes" id="UP000642070"/>
    </source>
</evidence>
<feature type="domain" description="Endonuclease/exonuclease/phosphatase" evidence="2">
    <location>
        <begin position="398"/>
        <end position="611"/>
    </location>
</feature>
<comment type="caution">
    <text evidence="3">The sequence shown here is derived from an EMBL/GenBank/DDBJ whole genome shotgun (WGS) entry which is preliminary data.</text>
</comment>
<keyword evidence="1" id="KW-1133">Transmembrane helix</keyword>
<dbReference type="GO" id="GO:0006506">
    <property type="term" value="P:GPI anchor biosynthetic process"/>
    <property type="evidence" value="ECO:0007669"/>
    <property type="project" value="TreeGrafter"/>
</dbReference>
<dbReference type="Gene3D" id="3.60.10.10">
    <property type="entry name" value="Endonuclease/exonuclease/phosphatase"/>
    <property type="match status" value="1"/>
</dbReference>
<feature type="transmembrane region" description="Helical" evidence="1">
    <location>
        <begin position="247"/>
        <end position="263"/>
    </location>
</feature>
<name>A0A917X5H4_9ACTN</name>
<dbReference type="Proteomes" id="UP000642070">
    <property type="component" value="Unassembled WGS sequence"/>
</dbReference>
<feature type="transmembrane region" description="Helical" evidence="1">
    <location>
        <begin position="47"/>
        <end position="65"/>
    </location>
</feature>
<dbReference type="RefSeq" id="WP_190256928.1">
    <property type="nucleotide sequence ID" value="NZ_BMPI01000084.1"/>
</dbReference>
<reference evidence="3" key="1">
    <citation type="journal article" date="2014" name="Int. J. Syst. Evol. Microbiol.">
        <title>Complete genome sequence of Corynebacterium casei LMG S-19264T (=DSM 44701T), isolated from a smear-ripened cheese.</title>
        <authorList>
            <consortium name="US DOE Joint Genome Institute (JGI-PGF)"/>
            <person name="Walter F."/>
            <person name="Albersmeier A."/>
            <person name="Kalinowski J."/>
            <person name="Ruckert C."/>
        </authorList>
    </citation>
    <scope>NUCLEOTIDE SEQUENCE</scope>
    <source>
        <strain evidence="3">JCM 19831</strain>
    </source>
</reference>
<keyword evidence="1" id="KW-0472">Membrane</keyword>
<keyword evidence="4" id="KW-1185">Reference proteome</keyword>
<evidence type="ECO:0000256" key="1">
    <source>
        <dbReference type="SAM" id="Phobius"/>
    </source>
</evidence>
<dbReference type="PANTHER" id="PTHR14859">
    <property type="entry name" value="CALCOFLUOR WHITE HYPERSENSITIVE PROTEIN PRECURSOR"/>
    <property type="match status" value="1"/>
</dbReference>
<dbReference type="InterPro" id="IPR051916">
    <property type="entry name" value="GPI-anchor_lipid_remodeler"/>
</dbReference>